<protein>
    <recommendedName>
        <fullName evidence="8">Peptidase M48 domain-containing protein</fullName>
    </recommendedName>
</protein>
<evidence type="ECO:0000256" key="7">
    <source>
        <dbReference type="SAM" id="Phobius"/>
    </source>
</evidence>
<keyword evidence="5 6" id="KW-0482">Metalloprotease</keyword>
<keyword evidence="7" id="KW-0812">Transmembrane</keyword>
<dbReference type="InterPro" id="IPR001915">
    <property type="entry name" value="Peptidase_M48"/>
</dbReference>
<dbReference type="InterPro" id="IPR052173">
    <property type="entry name" value="Beta-lactam_resp_regulator"/>
</dbReference>
<dbReference type="PANTHER" id="PTHR34978:SF3">
    <property type="entry name" value="SLR0241 PROTEIN"/>
    <property type="match status" value="1"/>
</dbReference>
<dbReference type="GO" id="GO:0004222">
    <property type="term" value="F:metalloendopeptidase activity"/>
    <property type="evidence" value="ECO:0007669"/>
    <property type="project" value="InterPro"/>
</dbReference>
<gene>
    <name evidence="9" type="ORF">B7R54_06370</name>
</gene>
<evidence type="ECO:0000256" key="2">
    <source>
        <dbReference type="ARBA" id="ARBA00022723"/>
    </source>
</evidence>
<reference evidence="9 10" key="1">
    <citation type="submission" date="2017-04" db="EMBL/GenBank/DDBJ databases">
        <title>Comparative genome analysis of Subtercola boreus.</title>
        <authorList>
            <person name="Cho Y.-J."/>
            <person name="Cho A."/>
            <person name="Kim O.-S."/>
            <person name="Lee J.-I."/>
        </authorList>
    </citation>
    <scope>NUCLEOTIDE SEQUENCE [LARGE SCALE GENOMIC DNA]</scope>
    <source>
        <strain evidence="9 10">K300</strain>
    </source>
</reference>
<evidence type="ECO:0000256" key="4">
    <source>
        <dbReference type="ARBA" id="ARBA00022833"/>
    </source>
</evidence>
<feature type="transmembrane region" description="Helical" evidence="7">
    <location>
        <begin position="88"/>
        <end position="114"/>
    </location>
</feature>
<keyword evidence="1 6" id="KW-0645">Protease</keyword>
<organism evidence="9 10">
    <name type="scientific">Subtercola boreus</name>
    <dbReference type="NCBI Taxonomy" id="120213"/>
    <lineage>
        <taxon>Bacteria</taxon>
        <taxon>Bacillati</taxon>
        <taxon>Actinomycetota</taxon>
        <taxon>Actinomycetes</taxon>
        <taxon>Micrococcales</taxon>
        <taxon>Microbacteriaceae</taxon>
        <taxon>Subtercola</taxon>
    </lineage>
</organism>
<comment type="caution">
    <text evidence="9">The sequence shown here is derived from an EMBL/GenBank/DDBJ whole genome shotgun (WGS) entry which is preliminary data.</text>
</comment>
<feature type="domain" description="Peptidase M48" evidence="8">
    <location>
        <begin position="125"/>
        <end position="202"/>
    </location>
</feature>
<keyword evidence="4 6" id="KW-0862">Zinc</keyword>
<dbReference type="CDD" id="cd07326">
    <property type="entry name" value="M56_BlaR1_MecR1_like"/>
    <property type="match status" value="1"/>
</dbReference>
<proteinExistence type="inferred from homology"/>
<dbReference type="RefSeq" id="WP_116414290.1">
    <property type="nucleotide sequence ID" value="NZ_NBWZ01000001.1"/>
</dbReference>
<keyword evidence="10" id="KW-1185">Reference proteome</keyword>
<dbReference type="Proteomes" id="UP000256486">
    <property type="component" value="Unassembled WGS sequence"/>
</dbReference>
<evidence type="ECO:0000256" key="1">
    <source>
        <dbReference type="ARBA" id="ARBA00022670"/>
    </source>
</evidence>
<comment type="similarity">
    <text evidence="6">Belongs to the peptidase M48 family.</text>
</comment>
<keyword evidence="7" id="KW-0472">Membrane</keyword>
<dbReference type="GO" id="GO:0046872">
    <property type="term" value="F:metal ion binding"/>
    <property type="evidence" value="ECO:0007669"/>
    <property type="project" value="UniProtKB-KW"/>
</dbReference>
<evidence type="ECO:0000259" key="8">
    <source>
        <dbReference type="Pfam" id="PF01435"/>
    </source>
</evidence>
<dbReference type="Gene3D" id="3.30.2010.10">
    <property type="entry name" value="Metalloproteases ('zincins'), catalytic domain"/>
    <property type="match status" value="1"/>
</dbReference>
<dbReference type="EMBL" id="NBWZ01000001">
    <property type="protein sequence ID" value="RFA08891.1"/>
    <property type="molecule type" value="Genomic_DNA"/>
</dbReference>
<evidence type="ECO:0000256" key="6">
    <source>
        <dbReference type="RuleBase" id="RU003983"/>
    </source>
</evidence>
<evidence type="ECO:0000256" key="3">
    <source>
        <dbReference type="ARBA" id="ARBA00022801"/>
    </source>
</evidence>
<dbReference type="AlphaFoldDB" id="A0A3E0VGN8"/>
<feature type="transmembrane region" description="Helical" evidence="7">
    <location>
        <begin position="315"/>
        <end position="337"/>
    </location>
</feature>
<evidence type="ECO:0000256" key="5">
    <source>
        <dbReference type="ARBA" id="ARBA00023049"/>
    </source>
</evidence>
<dbReference type="PANTHER" id="PTHR34978">
    <property type="entry name" value="POSSIBLE SENSOR-TRANSDUCER PROTEIN BLAR"/>
    <property type="match status" value="1"/>
</dbReference>
<sequence>MLFASLTLAALAVILAWPVPVLLARAHWPTRSPGVALLLWQAIALSGGLSMIGSLVTFGLIPFSSGLFSGLSDLPPLAFTGTLPPGAGLIHLFALSSAALLLAHLLLNLAVTVTRTERQRRRHRSLVDLLSTPLLGQPGTLILESPAPVAYCLPGARTVTVLSEGLVSLLDSDQLEAVIAHERAHLRQQHHVLLVAFESWRSALPWFPIATRAQVAVSLLVEMLADDQSRRLTDNTTLAEAIALVGSAETQNIVRRGPASVSVVDAPAYAVRADKVGTATEFGEDVQHDARFRTSVDPVVVRVRRLLHPQSQLSLPARTGILSLAALLLALPAALLLTA</sequence>
<accession>A0A3E0VGN8</accession>
<name>A0A3E0VGN8_9MICO</name>
<keyword evidence="3 6" id="KW-0378">Hydrolase</keyword>
<comment type="cofactor">
    <cofactor evidence="6">
        <name>Zn(2+)</name>
        <dbReference type="ChEBI" id="CHEBI:29105"/>
    </cofactor>
    <text evidence="6">Binds 1 zinc ion per subunit.</text>
</comment>
<dbReference type="GO" id="GO:0006508">
    <property type="term" value="P:proteolysis"/>
    <property type="evidence" value="ECO:0007669"/>
    <property type="project" value="UniProtKB-KW"/>
</dbReference>
<dbReference type="OrthoDB" id="9785340at2"/>
<keyword evidence="7" id="KW-1133">Transmembrane helix</keyword>
<feature type="transmembrane region" description="Helical" evidence="7">
    <location>
        <begin position="35"/>
        <end position="68"/>
    </location>
</feature>
<evidence type="ECO:0000313" key="10">
    <source>
        <dbReference type="Proteomes" id="UP000256486"/>
    </source>
</evidence>
<keyword evidence="2" id="KW-0479">Metal-binding</keyword>
<evidence type="ECO:0000313" key="9">
    <source>
        <dbReference type="EMBL" id="RFA08891.1"/>
    </source>
</evidence>
<dbReference type="Pfam" id="PF01435">
    <property type="entry name" value="Peptidase_M48"/>
    <property type="match status" value="1"/>
</dbReference>
<feature type="transmembrane region" description="Helical" evidence="7">
    <location>
        <begin position="6"/>
        <end position="23"/>
    </location>
</feature>